<name>A0ABX0N4F9_9BURK</name>
<evidence type="ECO:0000313" key="1">
    <source>
        <dbReference type="EMBL" id="NHZ66727.1"/>
    </source>
</evidence>
<evidence type="ECO:0008006" key="3">
    <source>
        <dbReference type="Google" id="ProtNLM"/>
    </source>
</evidence>
<accession>A0ABX0N4F9</accession>
<proteinExistence type="predicted"/>
<dbReference type="SUPFAM" id="SSF53901">
    <property type="entry name" value="Thiolase-like"/>
    <property type="match status" value="1"/>
</dbReference>
<dbReference type="EMBL" id="WHJF01000163">
    <property type="protein sequence ID" value="NHZ66727.1"/>
    <property type="molecule type" value="Genomic_DNA"/>
</dbReference>
<gene>
    <name evidence="1" type="ORF">F1735_31340</name>
</gene>
<comment type="caution">
    <text evidence="1">The sequence shown here is derived from an EMBL/GenBank/DDBJ whole genome shotgun (WGS) entry which is preliminary data.</text>
</comment>
<keyword evidence="2" id="KW-1185">Reference proteome</keyword>
<dbReference type="RefSeq" id="WP_167240686.1">
    <property type="nucleotide sequence ID" value="NZ_WHJF01000163.1"/>
</dbReference>
<protein>
    <recommendedName>
        <fullName evidence="3">Beta-ketoacyl synthase N-terminal domain-containing protein</fullName>
    </recommendedName>
</protein>
<dbReference type="InterPro" id="IPR016039">
    <property type="entry name" value="Thiolase-like"/>
</dbReference>
<sequence>MSSEKKMDMSGAKNSLLIAATGLCCAVGYNLDAALCAINANIDHFRESNFHDNLSQPINVAMLPDDIYGEYRLYRWVEYAIRDCAQKMKDPSALFDAKRTIIIALSAELARPHAVWADHKAQLLKVMNSVMEDIIPIPISRPTGSQTIEVINQGRTGLSNALLKSAGYLINQDAEQVLLIGMDSYLQAADINNYLKDDRIFTRGNSNGFIPGEAAAAVLLRSASHTVAGVHITGVGSAEESGRHDGSVPSRGEGLTKAVRTAFRQAKIVPAEVNFRISDQNGEDFFANDATNAITRIMFGEHKLAHLTLSDKLGEIGAATGPAMLAWLSAEMADRALSPGNIGLLHLANDDGTRCAVTLRYQGEL</sequence>
<evidence type="ECO:0000313" key="2">
    <source>
        <dbReference type="Proteomes" id="UP000610594"/>
    </source>
</evidence>
<reference evidence="1 2" key="1">
    <citation type="submission" date="2019-10" db="EMBL/GenBank/DDBJ databases">
        <title>Taxonomy of Antarctic Massilia spp.: description of Massilia rubra sp. nov., Massilia aquatica sp. nov., Massilia mucilaginosa sp. nov., Massilia frigida sp. nov. isolated from streams, lakes and regoliths.</title>
        <authorList>
            <person name="Holochova P."/>
            <person name="Sedlacek I."/>
            <person name="Kralova S."/>
            <person name="Maslanova I."/>
            <person name="Busse H.-J."/>
            <person name="Stankova E."/>
            <person name="Vrbovska V."/>
            <person name="Kovarovic V."/>
            <person name="Bartak M."/>
            <person name="Svec P."/>
            <person name="Pantucek R."/>
        </authorList>
    </citation>
    <scope>NUCLEOTIDE SEQUENCE [LARGE SCALE GENOMIC DNA]</scope>
    <source>
        <strain evidence="1 2">CCM 8694</strain>
    </source>
</reference>
<organism evidence="1 2">
    <name type="scientific">Massilia genomosp. 1</name>
    <dbReference type="NCBI Taxonomy" id="2609280"/>
    <lineage>
        <taxon>Bacteria</taxon>
        <taxon>Pseudomonadati</taxon>
        <taxon>Pseudomonadota</taxon>
        <taxon>Betaproteobacteria</taxon>
        <taxon>Burkholderiales</taxon>
        <taxon>Oxalobacteraceae</taxon>
        <taxon>Telluria group</taxon>
        <taxon>Massilia</taxon>
    </lineage>
</organism>
<dbReference type="Proteomes" id="UP000610594">
    <property type="component" value="Unassembled WGS sequence"/>
</dbReference>
<dbReference type="Gene3D" id="3.40.47.10">
    <property type="match status" value="1"/>
</dbReference>